<gene>
    <name evidence="1" type="ORF">A2806_03640</name>
</gene>
<comment type="caution">
    <text evidence="1">The sequence shown here is derived from an EMBL/GenBank/DDBJ whole genome shotgun (WGS) entry which is preliminary data.</text>
</comment>
<dbReference type="Proteomes" id="UP000177629">
    <property type="component" value="Unassembled WGS sequence"/>
</dbReference>
<dbReference type="PANTHER" id="PTHR32432:SF3">
    <property type="entry name" value="ETHANOLAMINE UTILIZATION PROTEIN EUTJ"/>
    <property type="match status" value="1"/>
</dbReference>
<reference evidence="1 2" key="1">
    <citation type="journal article" date="2016" name="Nat. Commun.">
        <title>Thousands of microbial genomes shed light on interconnected biogeochemical processes in an aquifer system.</title>
        <authorList>
            <person name="Anantharaman K."/>
            <person name="Brown C.T."/>
            <person name="Hug L.A."/>
            <person name="Sharon I."/>
            <person name="Castelle C.J."/>
            <person name="Probst A.J."/>
            <person name="Thomas B.C."/>
            <person name="Singh A."/>
            <person name="Wilkins M.J."/>
            <person name="Karaoz U."/>
            <person name="Brodie E.L."/>
            <person name="Williams K.H."/>
            <person name="Hubbard S.S."/>
            <person name="Banfield J.F."/>
        </authorList>
    </citation>
    <scope>NUCLEOTIDE SEQUENCE [LARGE SCALE GENOMIC DNA]</scope>
</reference>
<dbReference type="SUPFAM" id="SSF53067">
    <property type="entry name" value="Actin-like ATPase domain"/>
    <property type="match status" value="2"/>
</dbReference>
<evidence type="ECO:0000313" key="2">
    <source>
        <dbReference type="Proteomes" id="UP000177629"/>
    </source>
</evidence>
<dbReference type="PANTHER" id="PTHR32432">
    <property type="entry name" value="CELL DIVISION PROTEIN FTSA-RELATED"/>
    <property type="match status" value="1"/>
</dbReference>
<evidence type="ECO:0008006" key="3">
    <source>
        <dbReference type="Google" id="ProtNLM"/>
    </source>
</evidence>
<dbReference type="InterPro" id="IPR005883">
    <property type="entry name" value="PilM"/>
</dbReference>
<dbReference type="AlphaFoldDB" id="A0A1G2PJ64"/>
<dbReference type="STRING" id="1802362.A2806_03640"/>
<dbReference type="CDD" id="cd24049">
    <property type="entry name" value="ASKHA_NBD_PilM"/>
    <property type="match status" value="1"/>
</dbReference>
<accession>A0A1G2PJ64</accession>
<dbReference type="InterPro" id="IPR043129">
    <property type="entry name" value="ATPase_NBD"/>
</dbReference>
<dbReference type="PIRSF" id="PIRSF019169">
    <property type="entry name" value="PilM"/>
    <property type="match status" value="1"/>
</dbReference>
<sequence length="364" mass="39281">MKVPNPLGLIGKKGHGYVGVDIGTSSVKVVELSGKPGNVRLETYGHILTPRYLEQVDHPLQLVSPRVLDTDVAGLIREICGEAKVKGKRASMSIPVFSSFFALLEIPKMGDRELAQAVPFQARQIVPVPISEVFLDWEIVGEQKRADLRDHTQDRFLVLIVAVPREVVDKFVRISKAAGIVLDELEVETFSLARALAPKGSGTVLLADVGARATSVSIIEDGTVRSSQVVDMGGGELTRAIASSVGVSIERSERIKIEQGITGSRDEGPSRALTTVLGGLLGEFEKATSNYFRKYGKKTERIVLAGATAQMPGMVEFIAERTGKSCELAYPFRDFSFPEILGPTLHEIGPSFSVATGLALRGLE</sequence>
<dbReference type="NCBIfam" id="TIGR01175">
    <property type="entry name" value="pilM"/>
    <property type="match status" value="1"/>
</dbReference>
<dbReference type="Pfam" id="PF11104">
    <property type="entry name" value="PilM_2"/>
    <property type="match status" value="1"/>
</dbReference>
<protein>
    <recommendedName>
        <fullName evidence="3">SHS2 domain-containing protein</fullName>
    </recommendedName>
</protein>
<dbReference type="Gene3D" id="3.30.1490.300">
    <property type="match status" value="1"/>
</dbReference>
<dbReference type="InterPro" id="IPR050696">
    <property type="entry name" value="FtsA/MreB"/>
</dbReference>
<dbReference type="EMBL" id="MHSS01000015">
    <property type="protein sequence ID" value="OHA47681.1"/>
    <property type="molecule type" value="Genomic_DNA"/>
</dbReference>
<evidence type="ECO:0000313" key="1">
    <source>
        <dbReference type="EMBL" id="OHA47681.1"/>
    </source>
</evidence>
<organism evidence="1 2">
    <name type="scientific">Candidatus Terrybacteria bacterium RIFCSPHIGHO2_01_FULL_48_17</name>
    <dbReference type="NCBI Taxonomy" id="1802362"/>
    <lineage>
        <taxon>Bacteria</taxon>
        <taxon>Candidatus Terryibacteriota</taxon>
    </lineage>
</organism>
<name>A0A1G2PJ64_9BACT</name>
<dbReference type="Gene3D" id="3.30.420.40">
    <property type="match status" value="2"/>
</dbReference>
<proteinExistence type="predicted"/>